<keyword evidence="1" id="KW-1133">Transmembrane helix</keyword>
<dbReference type="SUPFAM" id="SSF52058">
    <property type="entry name" value="L domain-like"/>
    <property type="match status" value="1"/>
</dbReference>
<proteinExistence type="predicted"/>
<keyword evidence="1" id="KW-0472">Membrane</keyword>
<name>A0A0C2S0U4_AMAMK</name>
<sequence length="375" mass="42650">MTPPVLPLEVFDEIVSQSADEISILKSCSLVCRSFRRSAQKMLFNCIVVKLANRDSDESPINLVLIVEEAPHLIDYIQELQISYKRINRDDYHDEDYIHMLANALDDTPRVALQDALVLLMTLHSLRDIALDNCFYSPANLVPNLPPLLKHLSLDRVEFSSLPTRRDELPKLESLTLDILGVSFPSDLVERIVDISQVKTFQGGGCNPYTMPVIERILRATSNSLEHLTLQEFDIDDPDSISIDLNRFSRLTDITITQWCYVGSYISLIPPMLILITKMMKTISPQNVIQNLSFHLKLGRAIHILDFDWTMKDVWQELDTIWSIPQLASSKSFHGITFIVESTPANCDAFSDLVQNKLPETKKASKLHVKTSPFR</sequence>
<dbReference type="HOGENOM" id="CLU_056564_0_0_1"/>
<protein>
    <recommendedName>
        <fullName evidence="4">F-box domain-containing protein</fullName>
    </recommendedName>
</protein>
<reference evidence="2 3" key="1">
    <citation type="submission" date="2014-04" db="EMBL/GenBank/DDBJ databases">
        <title>Evolutionary Origins and Diversification of the Mycorrhizal Mutualists.</title>
        <authorList>
            <consortium name="DOE Joint Genome Institute"/>
            <consortium name="Mycorrhizal Genomics Consortium"/>
            <person name="Kohler A."/>
            <person name="Kuo A."/>
            <person name="Nagy L.G."/>
            <person name="Floudas D."/>
            <person name="Copeland A."/>
            <person name="Barry K.W."/>
            <person name="Cichocki N."/>
            <person name="Veneault-Fourrey C."/>
            <person name="LaButti K."/>
            <person name="Lindquist E.A."/>
            <person name="Lipzen A."/>
            <person name="Lundell T."/>
            <person name="Morin E."/>
            <person name="Murat C."/>
            <person name="Riley R."/>
            <person name="Ohm R."/>
            <person name="Sun H."/>
            <person name="Tunlid A."/>
            <person name="Henrissat B."/>
            <person name="Grigoriev I.V."/>
            <person name="Hibbett D.S."/>
            <person name="Martin F."/>
        </authorList>
    </citation>
    <scope>NUCLEOTIDE SEQUENCE [LARGE SCALE GENOMIC DNA]</scope>
    <source>
        <strain evidence="2 3">Koide BX008</strain>
    </source>
</reference>
<dbReference type="Gene3D" id="3.80.10.10">
    <property type="entry name" value="Ribonuclease Inhibitor"/>
    <property type="match status" value="1"/>
</dbReference>
<keyword evidence="1" id="KW-0812">Transmembrane</keyword>
<evidence type="ECO:0000256" key="1">
    <source>
        <dbReference type="SAM" id="Phobius"/>
    </source>
</evidence>
<keyword evidence="3" id="KW-1185">Reference proteome</keyword>
<dbReference type="AlphaFoldDB" id="A0A0C2S0U4"/>
<dbReference type="InParanoid" id="A0A0C2S0U4"/>
<dbReference type="EMBL" id="KN818435">
    <property type="protein sequence ID" value="KIL56255.1"/>
    <property type="molecule type" value="Genomic_DNA"/>
</dbReference>
<feature type="transmembrane region" description="Helical" evidence="1">
    <location>
        <begin position="256"/>
        <end position="276"/>
    </location>
</feature>
<dbReference type="OrthoDB" id="2789810at2759"/>
<organism evidence="2 3">
    <name type="scientific">Amanita muscaria (strain Koide BX008)</name>
    <dbReference type="NCBI Taxonomy" id="946122"/>
    <lineage>
        <taxon>Eukaryota</taxon>
        <taxon>Fungi</taxon>
        <taxon>Dikarya</taxon>
        <taxon>Basidiomycota</taxon>
        <taxon>Agaricomycotina</taxon>
        <taxon>Agaricomycetes</taxon>
        <taxon>Agaricomycetidae</taxon>
        <taxon>Agaricales</taxon>
        <taxon>Pluteineae</taxon>
        <taxon>Amanitaceae</taxon>
        <taxon>Amanita</taxon>
    </lineage>
</organism>
<dbReference type="Proteomes" id="UP000054549">
    <property type="component" value="Unassembled WGS sequence"/>
</dbReference>
<evidence type="ECO:0008006" key="4">
    <source>
        <dbReference type="Google" id="ProtNLM"/>
    </source>
</evidence>
<evidence type="ECO:0000313" key="2">
    <source>
        <dbReference type="EMBL" id="KIL56255.1"/>
    </source>
</evidence>
<accession>A0A0C2S0U4</accession>
<evidence type="ECO:0000313" key="3">
    <source>
        <dbReference type="Proteomes" id="UP000054549"/>
    </source>
</evidence>
<gene>
    <name evidence="2" type="ORF">M378DRAFT_17240</name>
</gene>
<dbReference type="InterPro" id="IPR032675">
    <property type="entry name" value="LRR_dom_sf"/>
</dbReference>